<evidence type="ECO:0000313" key="3">
    <source>
        <dbReference type="Proteomes" id="UP001596111"/>
    </source>
</evidence>
<reference evidence="3" key="1">
    <citation type="journal article" date="2019" name="Int. J. Syst. Evol. Microbiol.">
        <title>The Global Catalogue of Microorganisms (GCM) 10K type strain sequencing project: providing services to taxonomists for standard genome sequencing and annotation.</title>
        <authorList>
            <consortium name="The Broad Institute Genomics Platform"/>
            <consortium name="The Broad Institute Genome Sequencing Center for Infectious Disease"/>
            <person name="Wu L."/>
            <person name="Ma J."/>
        </authorList>
    </citation>
    <scope>NUCLEOTIDE SEQUENCE [LARGE SCALE GENOMIC DNA]</scope>
    <source>
        <strain evidence="3">CGMCC 1.13587</strain>
    </source>
</reference>
<dbReference type="PRINTS" id="PR00996">
    <property type="entry name" value="CHERMTFRASE"/>
</dbReference>
<dbReference type="InterPro" id="IPR050903">
    <property type="entry name" value="Bact_Chemotaxis_MeTrfase"/>
</dbReference>
<gene>
    <name evidence="2" type="ORF">ACFPPB_15610</name>
</gene>
<keyword evidence="2" id="KW-0489">Methyltransferase</keyword>
<dbReference type="PANTHER" id="PTHR24422:SF8">
    <property type="entry name" value="CHEMOTAXIS PROTEIN"/>
    <property type="match status" value="1"/>
</dbReference>
<organism evidence="2 3">
    <name type="scientific">Rhodanobacter terrae</name>
    <dbReference type="NCBI Taxonomy" id="418647"/>
    <lineage>
        <taxon>Bacteria</taxon>
        <taxon>Pseudomonadati</taxon>
        <taxon>Pseudomonadota</taxon>
        <taxon>Gammaproteobacteria</taxon>
        <taxon>Lysobacterales</taxon>
        <taxon>Rhodanobacteraceae</taxon>
        <taxon>Rhodanobacter</taxon>
    </lineage>
</organism>
<dbReference type="InterPro" id="IPR022641">
    <property type="entry name" value="CheR_N"/>
</dbReference>
<dbReference type="PROSITE" id="PS50123">
    <property type="entry name" value="CHER"/>
    <property type="match status" value="1"/>
</dbReference>
<proteinExistence type="predicted"/>
<dbReference type="Gene3D" id="3.40.50.150">
    <property type="entry name" value="Vaccinia Virus protein VP39"/>
    <property type="match status" value="1"/>
</dbReference>
<dbReference type="Proteomes" id="UP001596111">
    <property type="component" value="Unassembled WGS sequence"/>
</dbReference>
<dbReference type="GO" id="GO:0032259">
    <property type="term" value="P:methylation"/>
    <property type="evidence" value="ECO:0007669"/>
    <property type="project" value="UniProtKB-KW"/>
</dbReference>
<dbReference type="RefSeq" id="WP_377328848.1">
    <property type="nucleotide sequence ID" value="NZ_JBHSNG010000020.1"/>
</dbReference>
<dbReference type="EMBL" id="JBHSNG010000020">
    <property type="protein sequence ID" value="MFC5582546.1"/>
    <property type="molecule type" value="Genomic_DNA"/>
</dbReference>
<protein>
    <submittedName>
        <fullName evidence="2">CheR family methyltransferase</fullName>
    </submittedName>
</protein>
<dbReference type="SUPFAM" id="SSF53335">
    <property type="entry name" value="S-adenosyl-L-methionine-dependent methyltransferases"/>
    <property type="match status" value="1"/>
</dbReference>
<comment type="caution">
    <text evidence="2">The sequence shown here is derived from an EMBL/GenBank/DDBJ whole genome shotgun (WGS) entry which is preliminary data.</text>
</comment>
<evidence type="ECO:0000313" key="2">
    <source>
        <dbReference type="EMBL" id="MFC5582546.1"/>
    </source>
</evidence>
<dbReference type="SMART" id="SM00138">
    <property type="entry name" value="MeTrc"/>
    <property type="match status" value="1"/>
</dbReference>
<accession>A0ABW0T1T5</accession>
<dbReference type="PANTHER" id="PTHR24422">
    <property type="entry name" value="CHEMOTAXIS PROTEIN METHYLTRANSFERASE"/>
    <property type="match status" value="1"/>
</dbReference>
<name>A0ABW0T1T5_9GAMM</name>
<dbReference type="InterPro" id="IPR029063">
    <property type="entry name" value="SAM-dependent_MTases_sf"/>
</dbReference>
<sequence>MPASIPASELEQIELDLFVQALKRRYDLDFSQYAPASLIRRVRQLARDHRCGSISELTTRLLHEPDFVAMVVQGLSVPVSEMFRDPPVFRALREQVLPMLASYPQITIWQAGCAHGQEAYSLAILLDEAGLYERSHIFATDFNADALRRAREGIYPARDAQLWSRNYLEAGGERSLADYYSARYNFIKLDQRLCRHITFASHNLVADKVFCEAHLVLCRNVLIYFSAPLQNRTLTLFHDSLVRGGYLCLGLREGLDFSPVAADFSVLDAALRLYRRGHRPPSIEFGGTVLPFTQDGTGSG</sequence>
<dbReference type="InterPro" id="IPR000780">
    <property type="entry name" value="CheR_MeTrfase"/>
</dbReference>
<dbReference type="Pfam" id="PF03705">
    <property type="entry name" value="CheR_N"/>
    <property type="match status" value="1"/>
</dbReference>
<dbReference type="SUPFAM" id="SSF47757">
    <property type="entry name" value="Chemotaxis receptor methyltransferase CheR, N-terminal domain"/>
    <property type="match status" value="1"/>
</dbReference>
<dbReference type="InterPro" id="IPR022642">
    <property type="entry name" value="CheR_C"/>
</dbReference>
<evidence type="ECO:0000259" key="1">
    <source>
        <dbReference type="PROSITE" id="PS50123"/>
    </source>
</evidence>
<keyword evidence="2" id="KW-0808">Transferase</keyword>
<keyword evidence="3" id="KW-1185">Reference proteome</keyword>
<dbReference type="GO" id="GO:0008168">
    <property type="term" value="F:methyltransferase activity"/>
    <property type="evidence" value="ECO:0007669"/>
    <property type="project" value="UniProtKB-KW"/>
</dbReference>
<dbReference type="Pfam" id="PF01739">
    <property type="entry name" value="CheR"/>
    <property type="match status" value="1"/>
</dbReference>
<feature type="domain" description="CheR-type methyltransferase" evidence="1">
    <location>
        <begin position="3"/>
        <end position="277"/>
    </location>
</feature>